<reference evidence="3" key="1">
    <citation type="submission" date="2025-08" db="UniProtKB">
        <authorList>
            <consortium name="RefSeq"/>
        </authorList>
    </citation>
    <scope>IDENTIFICATION</scope>
    <source>
        <tissue evidence="3">Muscle</tissue>
    </source>
</reference>
<dbReference type="GeneID" id="106473329"/>
<proteinExistence type="predicted"/>
<evidence type="ECO:0000256" key="1">
    <source>
        <dbReference type="SAM" id="MobiDB-lite"/>
    </source>
</evidence>
<gene>
    <name evidence="3" type="primary">LOC106473329</name>
</gene>
<sequence length="422" mass="48207">MGREDRKTGPNLNMSQGYTHKLPYYQSSQQQTKEHGTQHPMNEKQTHKTAPSSRFRPTLELYQPPSIRIPDDVTGFTKQISGNSGRVVQNNTNNMNTLLEPVPQKTNSGALKVHFQSSENKTSTHRFSALKRSKSFGGSEVIEMATAGFDRNDCPIEYQGLVKKALQATYLYNARGKAKKRRTNKYYKSDFHSQVPLMEVVRVLCNKAVQSVQNAEPAAQMCFTIILKDKSETFLESLLNSCREWYNERDKLLRSSLTSCHSGPDGTGETPRRWTAYIFFLTELFLRFKSLHRNVIQTMPFQVGDNGSSSTPTPAIEDRSLPLMMLIFECCEIILKPPSLNCLAEIECIRSVLTSVGRQLEIDSPQRMYQLIALMRDAFISPSVFARVRKTILELVELHASQWELDLPQTMYYFPYTSMNRK</sequence>
<dbReference type="RefSeq" id="XP_022257490.1">
    <property type="nucleotide sequence ID" value="XM_022401782.1"/>
</dbReference>
<dbReference type="PANTHER" id="PTHR23254:SF16">
    <property type="entry name" value="CBP80_20-DEPENDENT TRANSLATION INITIATION FACTOR"/>
    <property type="match status" value="1"/>
</dbReference>
<dbReference type="Proteomes" id="UP000694941">
    <property type="component" value="Unplaced"/>
</dbReference>
<dbReference type="InterPro" id="IPR051367">
    <property type="entry name" value="mRNA_TranslReg/HistoneTransl"/>
</dbReference>
<feature type="compositionally biased region" description="Basic and acidic residues" evidence="1">
    <location>
        <begin position="32"/>
        <end position="46"/>
    </location>
</feature>
<dbReference type="Gene3D" id="1.25.40.180">
    <property type="match status" value="1"/>
</dbReference>
<organism evidence="2 3">
    <name type="scientific">Limulus polyphemus</name>
    <name type="common">Atlantic horseshoe crab</name>
    <dbReference type="NCBI Taxonomy" id="6850"/>
    <lineage>
        <taxon>Eukaryota</taxon>
        <taxon>Metazoa</taxon>
        <taxon>Ecdysozoa</taxon>
        <taxon>Arthropoda</taxon>
        <taxon>Chelicerata</taxon>
        <taxon>Merostomata</taxon>
        <taxon>Xiphosura</taxon>
        <taxon>Limulidae</taxon>
        <taxon>Limulus</taxon>
    </lineage>
</organism>
<dbReference type="SUPFAM" id="SSF48371">
    <property type="entry name" value="ARM repeat"/>
    <property type="match status" value="1"/>
</dbReference>
<feature type="region of interest" description="Disordered" evidence="1">
    <location>
        <begin position="1"/>
        <end position="59"/>
    </location>
</feature>
<keyword evidence="2" id="KW-1185">Reference proteome</keyword>
<dbReference type="PANTHER" id="PTHR23254">
    <property type="entry name" value="EIF4G DOMAIN PROTEIN"/>
    <property type="match status" value="1"/>
</dbReference>
<dbReference type="InterPro" id="IPR016024">
    <property type="entry name" value="ARM-type_fold"/>
</dbReference>
<evidence type="ECO:0000313" key="2">
    <source>
        <dbReference type="Proteomes" id="UP000694941"/>
    </source>
</evidence>
<name>A0ABM1TNN4_LIMPO</name>
<evidence type="ECO:0000313" key="3">
    <source>
        <dbReference type="RefSeq" id="XP_022257490.1"/>
    </source>
</evidence>
<accession>A0ABM1TNN4</accession>
<protein>
    <submittedName>
        <fullName evidence="3">Uncharacterized protein LOC106473329 isoform X1</fullName>
    </submittedName>
</protein>